<dbReference type="KEGG" id="senf:GJR95_16625"/>
<dbReference type="Gene3D" id="2.60.40.1120">
    <property type="entry name" value="Carboxypeptidase-like, regulatory domain"/>
    <property type="match status" value="1"/>
</dbReference>
<keyword evidence="12" id="KW-1185">Reference proteome</keyword>
<protein>
    <submittedName>
        <fullName evidence="11">SusC/RagA family TonB-linked outer membrane protein</fullName>
    </submittedName>
</protein>
<dbReference type="InterPro" id="IPR036942">
    <property type="entry name" value="Beta-barrel_TonB_sf"/>
</dbReference>
<dbReference type="Pfam" id="PF07660">
    <property type="entry name" value="STN"/>
    <property type="match status" value="1"/>
</dbReference>
<dbReference type="InterPro" id="IPR037066">
    <property type="entry name" value="Plug_dom_sf"/>
</dbReference>
<dbReference type="InterPro" id="IPR012910">
    <property type="entry name" value="Plug_dom"/>
</dbReference>
<organism evidence="11 12">
    <name type="scientific">Spirosoma endbachense</name>
    <dbReference type="NCBI Taxonomy" id="2666025"/>
    <lineage>
        <taxon>Bacteria</taxon>
        <taxon>Pseudomonadati</taxon>
        <taxon>Bacteroidota</taxon>
        <taxon>Cytophagia</taxon>
        <taxon>Cytophagales</taxon>
        <taxon>Cytophagaceae</taxon>
        <taxon>Spirosoma</taxon>
    </lineage>
</organism>
<evidence type="ECO:0000256" key="2">
    <source>
        <dbReference type="ARBA" id="ARBA00022448"/>
    </source>
</evidence>
<dbReference type="NCBIfam" id="TIGR04056">
    <property type="entry name" value="OMP_RagA_SusC"/>
    <property type="match status" value="1"/>
</dbReference>
<evidence type="ECO:0000259" key="10">
    <source>
        <dbReference type="Pfam" id="PF07715"/>
    </source>
</evidence>
<dbReference type="Gene3D" id="2.170.130.10">
    <property type="entry name" value="TonB-dependent receptor, plug domain"/>
    <property type="match status" value="1"/>
</dbReference>
<evidence type="ECO:0000256" key="5">
    <source>
        <dbReference type="ARBA" id="ARBA00023136"/>
    </source>
</evidence>
<dbReference type="PROSITE" id="PS52016">
    <property type="entry name" value="TONB_DEPENDENT_REC_3"/>
    <property type="match status" value="1"/>
</dbReference>
<dbReference type="SUPFAM" id="SSF49464">
    <property type="entry name" value="Carboxypeptidase regulatory domain-like"/>
    <property type="match status" value="1"/>
</dbReference>
<gene>
    <name evidence="11" type="ORF">GJR95_16625</name>
</gene>
<dbReference type="InterPro" id="IPR023997">
    <property type="entry name" value="TonB-dep_OMP_SusC/RagA_CS"/>
</dbReference>
<evidence type="ECO:0000256" key="7">
    <source>
        <dbReference type="PROSITE-ProRule" id="PRU01360"/>
    </source>
</evidence>
<dbReference type="AlphaFoldDB" id="A0A6P1VVZ2"/>
<dbReference type="Pfam" id="PF07715">
    <property type="entry name" value="Plug"/>
    <property type="match status" value="1"/>
</dbReference>
<evidence type="ECO:0000256" key="3">
    <source>
        <dbReference type="ARBA" id="ARBA00022452"/>
    </source>
</evidence>
<comment type="subcellular location">
    <subcellularLocation>
        <location evidence="1 7">Cell outer membrane</location>
        <topology evidence="1 7">Multi-pass membrane protein</topology>
    </subcellularLocation>
</comment>
<keyword evidence="5 7" id="KW-0472">Membrane</keyword>
<evidence type="ECO:0000256" key="8">
    <source>
        <dbReference type="SAM" id="MobiDB-lite"/>
    </source>
</evidence>
<dbReference type="NCBIfam" id="TIGR04057">
    <property type="entry name" value="SusC_RagA_signa"/>
    <property type="match status" value="1"/>
</dbReference>
<evidence type="ECO:0000256" key="4">
    <source>
        <dbReference type="ARBA" id="ARBA00022692"/>
    </source>
</evidence>
<name>A0A6P1VVZ2_9BACT</name>
<feature type="domain" description="TonB-dependent receptor plug" evidence="10">
    <location>
        <begin position="232"/>
        <end position="333"/>
    </location>
</feature>
<dbReference type="Proteomes" id="UP000464577">
    <property type="component" value="Chromosome"/>
</dbReference>
<keyword evidence="4 7" id="KW-0812">Transmembrane</keyword>
<dbReference type="InterPro" id="IPR023996">
    <property type="entry name" value="TonB-dep_OMP_SusC/RagA"/>
</dbReference>
<sequence length="1169" mass="129371">MIKKLSFPTLFWKIMKTSLQQIICWLLCSGLAMAHHVSGQEILTKPISLEVESSSLKSILSLIEDQAKIHFVYSTSNIDVNQTVSLKVTNTKLESVLNDLLKPLSISYGVVGNRIMLKSDRKNTKSSSLSEPDPSLKTTGRLVNGTVMDEKKSGLSGVNVLLKGTRSGTTTDKNGKFSINIDNDNSVLVFSFVGYGTQEVPVGNRDDIEVFLAEDNKNLTEVLVVGYGTQKKINQTGAIDVIKGDALINRPTTTLSQTMQGKTSGVNFSAGSYGFEPGAALGIQIRGQGAPLVLIDNVVGSLNGLNPNDVESISVLKDAAASAIYGARAPYGVVLITTKSGSNSNKINIEFSASTTSITPYRMPHLADSYTTALALNEAAANTKVPAIYTNATIERILAYQKDPINTPETVPSAANAALWANLYESNANYDWFNVYYGKGNRNQQNIALSGGSKTFNFYLSAGRQYDGGVLQVATDNYKRYNTIAKFEANLTNWLKLSSNSRYYTTARQVPAYDNQGNYDLLFHQVARTFPSQYMKSPNGVYSIQSKIPWTNNAGNETTRINDFVQRFALELTPLKNWTVNADFTYQLTASEFTSNNFTVYEDAVNGTPIVSGSTAPAYVAKAQNLYLYTTLNAFTTYKFDIADKHHVSVLGGYQQEKSKTAYLYAKRNNLVSSEVPSIRTSTGPVDAIDSLAPYGTQGFFSRLTYNFKERYLFEFNSRYDGTYKFAQGKRWGFFPSLSAGWNMSEERFWSPIANAINNFKVRGSWGQLGNQLTAAAYQDIPLIGTSSNLAYIINGVRPSYTTPPNLINPDITWETVTTSNLGIDIGLLRNRLQLTTEVYRRKTTDQLGPSQALPAVLGATIPQSNNMETATNGWEFNLTWNDRIGKDFSYSITGMMFDYLTKITKYNNPTKLLTNPYAGKTQGEIWGLVSEGLIRTQEQADLINRNGTQKTISGQVWNTGDMQYGDLNADGVINYGNNTVDNPGDRKIIGNNTPRYQFGLTLAAKWKGFDFSMFWQGSAKRDLDLSGNFLYGFSTTVQGSIFPDHLDYYRDSDATKYAGLGKNMDAYFPRPYLNADMNNKNQLIQTRYLQNGAYARLKNIQLGYTVPASVLEKIKLRQVYVYLSGENLITLTKLPPHFDPETANVGVRGNGKSYFSQQALTMGINLKF</sequence>
<dbReference type="InterPro" id="IPR039426">
    <property type="entry name" value="TonB-dep_rcpt-like"/>
</dbReference>
<dbReference type="GO" id="GO:0009279">
    <property type="term" value="C:cell outer membrane"/>
    <property type="evidence" value="ECO:0007669"/>
    <property type="project" value="UniProtKB-SubCell"/>
</dbReference>
<dbReference type="InterPro" id="IPR008969">
    <property type="entry name" value="CarboxyPept-like_regulatory"/>
</dbReference>
<dbReference type="EMBL" id="CP045997">
    <property type="protein sequence ID" value="QHV96538.1"/>
    <property type="molecule type" value="Genomic_DNA"/>
</dbReference>
<proteinExistence type="inferred from homology"/>
<dbReference type="Pfam" id="PF13715">
    <property type="entry name" value="CarbopepD_reg_2"/>
    <property type="match status" value="1"/>
</dbReference>
<evidence type="ECO:0000313" key="11">
    <source>
        <dbReference type="EMBL" id="QHV96538.1"/>
    </source>
</evidence>
<evidence type="ECO:0000256" key="6">
    <source>
        <dbReference type="ARBA" id="ARBA00023237"/>
    </source>
</evidence>
<feature type="region of interest" description="Disordered" evidence="8">
    <location>
        <begin position="121"/>
        <end position="140"/>
    </location>
</feature>
<evidence type="ECO:0000256" key="1">
    <source>
        <dbReference type="ARBA" id="ARBA00004571"/>
    </source>
</evidence>
<keyword evidence="2 7" id="KW-0813">Transport</keyword>
<evidence type="ECO:0000259" key="9">
    <source>
        <dbReference type="Pfam" id="PF07660"/>
    </source>
</evidence>
<keyword evidence="6 7" id="KW-0998">Cell outer membrane</keyword>
<feature type="domain" description="Secretin/TonB short N-terminal" evidence="9">
    <location>
        <begin position="70"/>
        <end position="118"/>
    </location>
</feature>
<reference evidence="11 12" key="1">
    <citation type="submission" date="2019-11" db="EMBL/GenBank/DDBJ databases">
        <title>Spirosoma endbachense sp. nov., isolated from a natural salt meadow.</title>
        <authorList>
            <person name="Rojas J."/>
            <person name="Ambika Manirajan B."/>
            <person name="Ratering S."/>
            <person name="Suarez C."/>
            <person name="Geissler-Plaum R."/>
            <person name="Schnell S."/>
        </authorList>
    </citation>
    <scope>NUCLEOTIDE SEQUENCE [LARGE SCALE GENOMIC DNA]</scope>
    <source>
        <strain evidence="11 12">I-24</strain>
    </source>
</reference>
<dbReference type="SUPFAM" id="SSF56935">
    <property type="entry name" value="Porins"/>
    <property type="match status" value="1"/>
</dbReference>
<comment type="similarity">
    <text evidence="7">Belongs to the TonB-dependent receptor family.</text>
</comment>
<evidence type="ECO:0000313" key="12">
    <source>
        <dbReference type="Proteomes" id="UP000464577"/>
    </source>
</evidence>
<accession>A0A6P1VVZ2</accession>
<keyword evidence="3 7" id="KW-1134">Transmembrane beta strand</keyword>
<dbReference type="InterPro" id="IPR011662">
    <property type="entry name" value="Secretin/TonB_short_N"/>
</dbReference>
<dbReference type="Gene3D" id="2.40.170.20">
    <property type="entry name" value="TonB-dependent receptor, beta-barrel domain"/>
    <property type="match status" value="1"/>
</dbReference>